<gene>
    <name evidence="8" type="ORF">BDP27DRAFT_1233820</name>
</gene>
<keyword evidence="7" id="KW-0732">Signal</keyword>
<dbReference type="GO" id="GO:0009277">
    <property type="term" value="C:fungal-type cell wall"/>
    <property type="evidence" value="ECO:0007669"/>
    <property type="project" value="InterPro"/>
</dbReference>
<evidence type="ECO:0000256" key="5">
    <source>
        <dbReference type="ARBA" id="ARBA00023157"/>
    </source>
</evidence>
<keyword evidence="3 7" id="KW-0134">Cell wall</keyword>
<evidence type="ECO:0000256" key="2">
    <source>
        <dbReference type="ARBA" id="ARBA00010446"/>
    </source>
</evidence>
<name>A0A9P5U1E0_9AGAR</name>
<dbReference type="AlphaFoldDB" id="A0A9P5U1E0"/>
<comment type="subunit">
    <text evidence="6">Self-assembles to form functional amyloid fibrils called rodlets. Self-assembly into fibrillar rodlets occurs spontaneously at hydrophobic:hydrophilic interfaces and the rodlets further associate laterally to form amphipathic monolayers.</text>
</comment>
<keyword evidence="5 7" id="KW-1015">Disulfide bond</keyword>
<reference evidence="8" key="1">
    <citation type="submission" date="2020-11" db="EMBL/GenBank/DDBJ databases">
        <authorList>
            <consortium name="DOE Joint Genome Institute"/>
            <person name="Ahrendt S."/>
            <person name="Riley R."/>
            <person name="Andreopoulos W."/>
            <person name="Labutti K."/>
            <person name="Pangilinan J."/>
            <person name="Ruiz-Duenas F.J."/>
            <person name="Barrasa J.M."/>
            <person name="Sanchez-Garcia M."/>
            <person name="Camarero S."/>
            <person name="Miyauchi S."/>
            <person name="Serrano A."/>
            <person name="Linde D."/>
            <person name="Babiker R."/>
            <person name="Drula E."/>
            <person name="Ayuso-Fernandez I."/>
            <person name="Pacheco R."/>
            <person name="Padilla G."/>
            <person name="Ferreira P."/>
            <person name="Barriuso J."/>
            <person name="Kellner H."/>
            <person name="Castanera R."/>
            <person name="Alfaro M."/>
            <person name="Ramirez L."/>
            <person name="Pisabarro A.G."/>
            <person name="Kuo A."/>
            <person name="Tritt A."/>
            <person name="Lipzen A."/>
            <person name="He G."/>
            <person name="Yan M."/>
            <person name="Ng V."/>
            <person name="Cullen D."/>
            <person name="Martin F."/>
            <person name="Rosso M.-N."/>
            <person name="Henrissat B."/>
            <person name="Hibbett D."/>
            <person name="Martinez A.T."/>
            <person name="Grigoriev I.V."/>
        </authorList>
    </citation>
    <scope>NUCLEOTIDE SEQUENCE</scope>
    <source>
        <strain evidence="8">AH 40177</strain>
    </source>
</reference>
<sequence>MQLKLTFVSAALATLALASPAPRDEPASSCYTGPVQCCSSVQTASQAVADPFTLMLLGIVGIPVGNVTGLVGLTCSDISFDGGGTWQAIFQSSVCCTDNAMSGLISVGCVPVTFANF</sequence>
<evidence type="ECO:0000313" key="9">
    <source>
        <dbReference type="Proteomes" id="UP000772434"/>
    </source>
</evidence>
<dbReference type="Proteomes" id="UP000772434">
    <property type="component" value="Unassembled WGS sequence"/>
</dbReference>
<comment type="similarity">
    <text evidence="2 7">Belongs to the fungal hydrophobin family.</text>
</comment>
<dbReference type="Pfam" id="PF01185">
    <property type="entry name" value="Hydrophobin"/>
    <property type="match status" value="1"/>
</dbReference>
<dbReference type="EMBL" id="JADNRY010000176">
    <property type="protein sequence ID" value="KAF9062284.1"/>
    <property type="molecule type" value="Genomic_DNA"/>
</dbReference>
<feature type="signal peptide" evidence="7">
    <location>
        <begin position="1"/>
        <end position="18"/>
    </location>
</feature>
<feature type="chain" id="PRO_5040529184" description="Hydrophobin" evidence="7">
    <location>
        <begin position="19"/>
        <end position="117"/>
    </location>
</feature>
<organism evidence="8 9">
    <name type="scientific">Rhodocollybia butyracea</name>
    <dbReference type="NCBI Taxonomy" id="206335"/>
    <lineage>
        <taxon>Eukaryota</taxon>
        <taxon>Fungi</taxon>
        <taxon>Dikarya</taxon>
        <taxon>Basidiomycota</taxon>
        <taxon>Agaricomycotina</taxon>
        <taxon>Agaricomycetes</taxon>
        <taxon>Agaricomycetidae</taxon>
        <taxon>Agaricales</taxon>
        <taxon>Marasmiineae</taxon>
        <taxon>Omphalotaceae</taxon>
        <taxon>Rhodocollybia</taxon>
    </lineage>
</organism>
<evidence type="ECO:0000256" key="7">
    <source>
        <dbReference type="RuleBase" id="RU365009"/>
    </source>
</evidence>
<keyword evidence="9" id="KW-1185">Reference proteome</keyword>
<dbReference type="OrthoDB" id="4225815at2759"/>
<dbReference type="GO" id="GO:0005199">
    <property type="term" value="F:structural constituent of cell wall"/>
    <property type="evidence" value="ECO:0007669"/>
    <property type="project" value="InterPro"/>
</dbReference>
<proteinExistence type="inferred from homology"/>
<accession>A0A9P5U1E0</accession>
<evidence type="ECO:0000256" key="3">
    <source>
        <dbReference type="ARBA" id="ARBA00022512"/>
    </source>
</evidence>
<dbReference type="SMART" id="SM00075">
    <property type="entry name" value="HYDRO"/>
    <property type="match status" value="1"/>
</dbReference>
<protein>
    <recommendedName>
        <fullName evidence="7">Hydrophobin</fullName>
    </recommendedName>
</protein>
<comment type="caution">
    <text evidence="8">The sequence shown here is derived from an EMBL/GenBank/DDBJ whole genome shotgun (WGS) entry which is preliminary data.</text>
</comment>
<evidence type="ECO:0000256" key="1">
    <source>
        <dbReference type="ARBA" id="ARBA00004191"/>
    </source>
</evidence>
<evidence type="ECO:0000313" key="8">
    <source>
        <dbReference type="EMBL" id="KAF9062284.1"/>
    </source>
</evidence>
<comment type="subcellular location">
    <subcellularLocation>
        <location evidence="1 7">Secreted</location>
        <location evidence="1 7">Cell wall</location>
    </subcellularLocation>
</comment>
<evidence type="ECO:0000256" key="4">
    <source>
        <dbReference type="ARBA" id="ARBA00022525"/>
    </source>
</evidence>
<dbReference type="CDD" id="cd23507">
    <property type="entry name" value="hydrophobin_I"/>
    <property type="match status" value="1"/>
</dbReference>
<keyword evidence="4 7" id="KW-0964">Secreted</keyword>
<dbReference type="InterPro" id="IPR001338">
    <property type="entry name" value="Class_I_Hydrophobin"/>
</dbReference>
<evidence type="ECO:0000256" key="6">
    <source>
        <dbReference type="ARBA" id="ARBA00093546"/>
    </source>
</evidence>